<dbReference type="EMBL" id="CP125942">
    <property type="protein sequence ID" value="XAO45818.1"/>
    <property type="molecule type" value="Genomic_DNA"/>
</dbReference>
<evidence type="ECO:0000313" key="2">
    <source>
        <dbReference type="Proteomes" id="UP001486888"/>
    </source>
</evidence>
<dbReference type="Proteomes" id="UP001486888">
    <property type="component" value="Chromosome"/>
</dbReference>
<organism evidence="1 2">
    <name type="scientific">Glutamicibacter ectropisis</name>
    <dbReference type="NCBI Taxonomy" id="3046593"/>
    <lineage>
        <taxon>Bacteria</taxon>
        <taxon>Bacillati</taxon>
        <taxon>Actinomycetota</taxon>
        <taxon>Actinomycetes</taxon>
        <taxon>Micrococcales</taxon>
        <taxon>Micrococcaceae</taxon>
        <taxon>Glutamicibacter</taxon>
    </lineage>
</organism>
<protein>
    <recommendedName>
        <fullName evidence="3">STAS domain-containing protein</fullName>
    </recommendedName>
</protein>
<dbReference type="KEGG" id="gey:QMQ05_16020"/>
<keyword evidence="2" id="KW-1185">Reference proteome</keyword>
<name>A0AAU6WF99_9MICC</name>
<reference evidence="1 2" key="1">
    <citation type="submission" date="2023-05" db="EMBL/GenBank/DDBJ databases">
        <title>Glutamicibacter sp. B1, complete genome.</title>
        <authorList>
            <person name="Long Y.H."/>
            <person name="Fang T."/>
            <person name="Li X.Y."/>
        </authorList>
    </citation>
    <scope>NUCLEOTIDE SEQUENCE [LARGE SCALE GENOMIC DNA]</scope>
    <source>
        <strain evidence="1 2">B1</strain>
    </source>
</reference>
<accession>A0AAU6WF99</accession>
<proteinExistence type="predicted"/>
<evidence type="ECO:0008006" key="3">
    <source>
        <dbReference type="Google" id="ProtNLM"/>
    </source>
</evidence>
<evidence type="ECO:0000313" key="1">
    <source>
        <dbReference type="EMBL" id="XAO45818.1"/>
    </source>
</evidence>
<sequence length="129" mass="14342">MTINLPDSPSAPTVDPHWTMSHGDSAFYEIKFTQGTTLNRFLLDEIGSQYCRQNENDRIRVIVHLSGLVDVCPDVAAHLSKAPESTRLALFGNSHVDQVLSGFLMADLSTTKIAKYVTRFDDAIAFLKE</sequence>
<dbReference type="RefSeq" id="WP_345471662.1">
    <property type="nucleotide sequence ID" value="NZ_CP125942.1"/>
</dbReference>
<gene>
    <name evidence="1" type="ORF">QMQ05_16020</name>
</gene>
<dbReference type="AlphaFoldDB" id="A0AAU6WF99"/>